<gene>
    <name evidence="3" type="ORF">PZE19_22290</name>
</gene>
<dbReference type="RefSeq" id="WP_277862806.1">
    <property type="nucleotide sequence ID" value="NZ_JARRAG010000002.1"/>
</dbReference>
<evidence type="ECO:0000256" key="1">
    <source>
        <dbReference type="SAM" id="MobiDB-lite"/>
    </source>
</evidence>
<protein>
    <recommendedName>
        <fullName evidence="5">Periplasmic repressor CpxP</fullName>
    </recommendedName>
</protein>
<name>A0ABT6FG10_9BACT</name>
<accession>A0ABT6FG10</accession>
<dbReference type="Proteomes" id="UP001216907">
    <property type="component" value="Unassembled WGS sequence"/>
</dbReference>
<comment type="caution">
    <text evidence="3">The sequence shown here is derived from an EMBL/GenBank/DDBJ whole genome shotgun (WGS) entry which is preliminary data.</text>
</comment>
<feature type="region of interest" description="Disordered" evidence="1">
    <location>
        <begin position="61"/>
        <end position="82"/>
    </location>
</feature>
<sequence length="219" mass="23555">MTTLSKSLMALGLAALMTAPASAQQRGGGGMGRGMGVAMLLSNASVQEELKLDDSQKSKLGDIAEKAREKYRSGTEGLEGQERMAKMRELSKEVDGHAIKAAAEVLKPEQVARLHEIRYQVAGPAAFETEDLQKKLSITSEQKSAIDSIVSTSNTEMRELFQAGGGGGDREAMMAKMRDHRKATVAKIEAKLTADQKAEYAKLLGSPFEIKMEGRGPGR</sequence>
<feature type="compositionally biased region" description="Basic and acidic residues" evidence="1">
    <location>
        <begin position="61"/>
        <end position="73"/>
    </location>
</feature>
<feature type="chain" id="PRO_5045958291" description="Periplasmic repressor CpxP" evidence="2">
    <location>
        <begin position="24"/>
        <end position="219"/>
    </location>
</feature>
<dbReference type="EMBL" id="JARRAG010000002">
    <property type="protein sequence ID" value="MDG3006510.1"/>
    <property type="molecule type" value="Genomic_DNA"/>
</dbReference>
<evidence type="ECO:0008006" key="5">
    <source>
        <dbReference type="Google" id="ProtNLM"/>
    </source>
</evidence>
<reference evidence="3 4" key="1">
    <citation type="submission" date="2023-03" db="EMBL/GenBank/DDBJ databases">
        <title>Paludisphaera mucosa sp. nov. a novel planctomycete from northern fen.</title>
        <authorList>
            <person name="Ivanova A."/>
        </authorList>
    </citation>
    <scope>NUCLEOTIDE SEQUENCE [LARGE SCALE GENOMIC DNA]</scope>
    <source>
        <strain evidence="3 4">Pla2</strain>
    </source>
</reference>
<keyword evidence="4" id="KW-1185">Reference proteome</keyword>
<evidence type="ECO:0000313" key="3">
    <source>
        <dbReference type="EMBL" id="MDG3006510.1"/>
    </source>
</evidence>
<keyword evidence="2" id="KW-0732">Signal</keyword>
<organism evidence="3 4">
    <name type="scientific">Paludisphaera mucosa</name>
    <dbReference type="NCBI Taxonomy" id="3030827"/>
    <lineage>
        <taxon>Bacteria</taxon>
        <taxon>Pseudomonadati</taxon>
        <taxon>Planctomycetota</taxon>
        <taxon>Planctomycetia</taxon>
        <taxon>Isosphaerales</taxon>
        <taxon>Isosphaeraceae</taxon>
        <taxon>Paludisphaera</taxon>
    </lineage>
</organism>
<evidence type="ECO:0000256" key="2">
    <source>
        <dbReference type="SAM" id="SignalP"/>
    </source>
</evidence>
<feature type="signal peptide" evidence="2">
    <location>
        <begin position="1"/>
        <end position="23"/>
    </location>
</feature>
<evidence type="ECO:0000313" key="4">
    <source>
        <dbReference type="Proteomes" id="UP001216907"/>
    </source>
</evidence>
<proteinExistence type="predicted"/>